<dbReference type="Proteomes" id="UP000011717">
    <property type="component" value="Unassembled WGS sequence"/>
</dbReference>
<protein>
    <submittedName>
        <fullName evidence="2">Bacteriophage N4 adsorption protein B</fullName>
    </submittedName>
</protein>
<comment type="caution">
    <text evidence="2">The sequence shown here is derived from an EMBL/GenBank/DDBJ whole genome shotgun (WGS) entry which is preliminary data.</text>
</comment>
<proteinExistence type="predicted"/>
<organism evidence="2 3">
    <name type="scientific">Pacificimonas flava</name>
    <dbReference type="NCBI Taxonomy" id="1234595"/>
    <lineage>
        <taxon>Bacteria</taxon>
        <taxon>Pseudomonadati</taxon>
        <taxon>Pseudomonadota</taxon>
        <taxon>Alphaproteobacteria</taxon>
        <taxon>Sphingomonadales</taxon>
        <taxon>Sphingosinicellaceae</taxon>
        <taxon>Pacificimonas</taxon>
    </lineage>
</organism>
<feature type="transmembrane region" description="Helical" evidence="1">
    <location>
        <begin position="392"/>
        <end position="408"/>
    </location>
</feature>
<dbReference type="Gene3D" id="3.90.550.10">
    <property type="entry name" value="Spore Coat Polysaccharide Biosynthesis Protein SpsA, Chain A"/>
    <property type="match status" value="1"/>
</dbReference>
<evidence type="ECO:0000313" key="2">
    <source>
        <dbReference type="EMBL" id="EMD83819.1"/>
    </source>
</evidence>
<dbReference type="NCBIfam" id="NF011307">
    <property type="entry name" value="PRK14716.1-5"/>
    <property type="match status" value="1"/>
</dbReference>
<keyword evidence="3" id="KW-1185">Reference proteome</keyword>
<feature type="transmembrane region" description="Helical" evidence="1">
    <location>
        <begin position="349"/>
        <end position="372"/>
    </location>
</feature>
<keyword evidence="1" id="KW-0812">Transmembrane</keyword>
<reference evidence="2 3" key="1">
    <citation type="journal article" date="2013" name="Genome Announc.">
        <title>Draft Genome Sequence of Strain JLT2015T, Belonging to the Family Sphingomonadaceae of the Alphaproteobacteria.</title>
        <authorList>
            <person name="Tang K."/>
            <person name="Liu K."/>
            <person name="Li S."/>
            <person name="Jiao N."/>
        </authorList>
    </citation>
    <scope>NUCLEOTIDE SEQUENCE [LARGE SCALE GENOMIC DNA]</scope>
    <source>
        <strain evidence="2 3">JLT2015</strain>
    </source>
</reference>
<evidence type="ECO:0000313" key="3">
    <source>
        <dbReference type="Proteomes" id="UP000011717"/>
    </source>
</evidence>
<dbReference type="AlphaFoldDB" id="M2TB42"/>
<evidence type="ECO:0000256" key="1">
    <source>
        <dbReference type="SAM" id="Phobius"/>
    </source>
</evidence>
<feature type="transmembrane region" description="Helical" evidence="1">
    <location>
        <begin position="23"/>
        <end position="48"/>
    </location>
</feature>
<name>M2TB42_9SPHN</name>
<accession>M2TB42</accession>
<dbReference type="SUPFAM" id="SSF53448">
    <property type="entry name" value="Nucleotide-diphospho-sugar transferases"/>
    <property type="match status" value="1"/>
</dbReference>
<keyword evidence="1" id="KW-0472">Membrane</keyword>
<dbReference type="PATRIC" id="fig|1234595.3.peg.790"/>
<dbReference type="EMBL" id="AMRV01000002">
    <property type="protein sequence ID" value="EMD83819.1"/>
    <property type="molecule type" value="Genomic_DNA"/>
</dbReference>
<dbReference type="Pfam" id="PF13641">
    <property type="entry name" value="Glyco_tranf_2_3"/>
    <property type="match status" value="1"/>
</dbReference>
<gene>
    <name evidence="2" type="ORF">C725_0791</name>
</gene>
<keyword evidence="1" id="KW-1133">Transmembrane helix</keyword>
<dbReference type="InterPro" id="IPR029044">
    <property type="entry name" value="Nucleotide-diphossugar_trans"/>
</dbReference>
<sequence length="472" mass="51936">MDGDFPNLVMMLAAGLWILTRELLLLSAILVAISGLDELFIDGVYLFVRTRRRLLRRRFGPKWTADTMSARTPQGRFAIFVPAWEEAEVIAPMLHRLTATLDHPHYDIFVGIYPNDPATRIAAASVDDPRIRLCLTTRAGPTTKADCLNHLWRAMLHREGETGARYKAVVLHDAEDVVHACELRIFDHLIPKRAMVQLPVVPFTDDQSPWVSGHYADEFAEQHGKNMTVREALGAALPSAGVACAFAREPLGRVAAARGGLPFDSAALTEDYELGLTISRMGGGAFVRLPQGAERGAVATREHFPATFGAALRQKTRWLVGIAFQGWDRLGWQGGLAERYMLLRDRKPLANAIIIVLAYAAMALAALCYGLHHVVPSLRSLPPLVEPDSPLAALLLVTSGLLLWRLVVRAAFTTAQHGWVEGALSIPRSVIANIFGVAAARRAVGIWLALLFRGQALRWEKTAHRFPEDGNP</sequence>
<dbReference type="RefSeq" id="WP_008600286.1">
    <property type="nucleotide sequence ID" value="NZ_AMRV01000002.1"/>
</dbReference>